<accession>A0AAW5HSZ2</accession>
<evidence type="ECO:0000256" key="3">
    <source>
        <dbReference type="PIRSR" id="PIRSR603542-2"/>
    </source>
</evidence>
<keyword evidence="1 6" id="KW-0808">Transferase</keyword>
<dbReference type="InterPro" id="IPR003542">
    <property type="entry name" value="Enbac_synth_compD-like"/>
</dbReference>
<dbReference type="PANTHER" id="PTHR38096">
    <property type="entry name" value="ENTEROBACTIN SYNTHASE COMPONENT D"/>
    <property type="match status" value="1"/>
</dbReference>
<feature type="binding site" evidence="3">
    <location>
        <position position="114"/>
    </location>
    <ligand>
        <name>Mg(2+)</name>
        <dbReference type="ChEBI" id="CHEBI:18420"/>
    </ligand>
</feature>
<feature type="binding site" evidence="2">
    <location>
        <begin position="90"/>
        <end position="91"/>
    </location>
    <ligand>
        <name>CoA</name>
        <dbReference type="ChEBI" id="CHEBI:57287"/>
    </ligand>
</feature>
<dbReference type="EMBL" id="JAEUWV010000001">
    <property type="protein sequence ID" value="MCO6393523.1"/>
    <property type="molecule type" value="Genomic_DNA"/>
</dbReference>
<dbReference type="InterPro" id="IPR041354">
    <property type="entry name" value="4PPT_N"/>
</dbReference>
<feature type="domain" description="4'-phosphopantetheinyl transferase" evidence="4">
    <location>
        <begin position="108"/>
        <end position="211"/>
    </location>
</feature>
<evidence type="ECO:0000256" key="1">
    <source>
        <dbReference type="ARBA" id="ARBA00022679"/>
    </source>
</evidence>
<name>A0AAW5HSZ2_9CORY</name>
<dbReference type="Pfam" id="PF01648">
    <property type="entry name" value="ACPS"/>
    <property type="match status" value="1"/>
</dbReference>
<evidence type="ECO:0000259" key="5">
    <source>
        <dbReference type="Pfam" id="PF17837"/>
    </source>
</evidence>
<feature type="binding site" evidence="2">
    <location>
        <position position="112"/>
    </location>
    <ligand>
        <name>CoA</name>
        <dbReference type="ChEBI" id="CHEBI:57287"/>
    </ligand>
</feature>
<dbReference type="Proteomes" id="UP001205920">
    <property type="component" value="Unassembled WGS sequence"/>
</dbReference>
<keyword evidence="3" id="KW-0460">Magnesium</keyword>
<evidence type="ECO:0000313" key="6">
    <source>
        <dbReference type="EMBL" id="MCO6393523.1"/>
    </source>
</evidence>
<feature type="binding site" evidence="3">
    <location>
        <position position="112"/>
    </location>
    <ligand>
        <name>Mg(2+)</name>
        <dbReference type="ChEBI" id="CHEBI:18420"/>
    </ligand>
</feature>
<feature type="binding site" evidence="2">
    <location>
        <position position="156"/>
    </location>
    <ligand>
        <name>CoA</name>
        <dbReference type="ChEBI" id="CHEBI:57287"/>
    </ligand>
</feature>
<dbReference type="InterPro" id="IPR037143">
    <property type="entry name" value="4-PPantetheinyl_Trfase_dom_sf"/>
</dbReference>
<dbReference type="SUPFAM" id="SSF56214">
    <property type="entry name" value="4'-phosphopantetheinyl transferase"/>
    <property type="match status" value="1"/>
</dbReference>
<dbReference type="GO" id="GO:0000287">
    <property type="term" value="F:magnesium ion binding"/>
    <property type="evidence" value="ECO:0007669"/>
    <property type="project" value="InterPro"/>
</dbReference>
<dbReference type="RefSeq" id="WP_070362309.1">
    <property type="nucleotide sequence ID" value="NZ_JAEUWV010000001.1"/>
</dbReference>
<dbReference type="GO" id="GO:0009366">
    <property type="term" value="C:enterobactin synthetase complex"/>
    <property type="evidence" value="ECO:0007669"/>
    <property type="project" value="InterPro"/>
</dbReference>
<dbReference type="GO" id="GO:0009239">
    <property type="term" value="P:enterobactin biosynthetic process"/>
    <property type="evidence" value="ECO:0007669"/>
    <property type="project" value="InterPro"/>
</dbReference>
<feature type="domain" description="4'-phosphopantetheinyl transferase N-terminal" evidence="5">
    <location>
        <begin position="34"/>
        <end position="101"/>
    </location>
</feature>
<evidence type="ECO:0000256" key="2">
    <source>
        <dbReference type="PIRSR" id="PIRSR603542-1"/>
    </source>
</evidence>
<feature type="binding site" evidence="2">
    <location>
        <position position="170"/>
    </location>
    <ligand>
        <name>CoA</name>
        <dbReference type="ChEBI" id="CHEBI:57287"/>
    </ligand>
</feature>
<dbReference type="InterPro" id="IPR008278">
    <property type="entry name" value="4-PPantetheinyl_Trfase_dom"/>
</dbReference>
<sequence>MRDLSLFPPSARFVSLRTDDGHNLRNYDNLDEQEKGVVRGAVDIRKGEFGDARWCAHRALDELGVEGPHRIMRGEAGMPLWPDGVCGSLTHTDGFRAAVVAPLNKVRSIGIDAELAEPLPEGVLPQIACPTELEMLDALRAEGCFWADRLLFCAKEATYKCWFPLARKMLEFDQAEIYIRPNGTFVSYILERPTPAPFFEGRWVHRAGYVITSAFLL</sequence>
<evidence type="ECO:0000313" key="7">
    <source>
        <dbReference type="Proteomes" id="UP001205920"/>
    </source>
</evidence>
<keyword evidence="7" id="KW-1185">Reference proteome</keyword>
<feature type="binding site" evidence="2">
    <location>
        <position position="45"/>
    </location>
    <ligand>
        <name>CoA</name>
        <dbReference type="ChEBI" id="CHEBI:57287"/>
    </ligand>
</feature>
<reference evidence="6 7" key="1">
    <citation type="submission" date="2021-01" db="EMBL/GenBank/DDBJ databases">
        <title>Identification and Characterization of Corynebacterium sp.</title>
        <authorList>
            <person name="Luo Q."/>
            <person name="Qu P."/>
            <person name="Chen Q."/>
        </authorList>
    </citation>
    <scope>NUCLEOTIDE SEQUENCE [LARGE SCALE GENOMIC DNA]</scope>
    <source>
        <strain evidence="6 7">MC-18</strain>
    </source>
</reference>
<organism evidence="6 7">
    <name type="scientific">Corynebacterium lipophilum</name>
    <dbReference type="NCBI Taxonomy" id="2804918"/>
    <lineage>
        <taxon>Bacteria</taxon>
        <taxon>Bacillati</taxon>
        <taxon>Actinomycetota</taxon>
        <taxon>Actinomycetes</taxon>
        <taxon>Mycobacteriales</taxon>
        <taxon>Corynebacteriaceae</taxon>
        <taxon>Corynebacterium</taxon>
    </lineage>
</organism>
<proteinExistence type="predicted"/>
<dbReference type="PANTHER" id="PTHR38096:SF1">
    <property type="entry name" value="ENTEROBACTIN SYNTHASE COMPONENT D"/>
    <property type="match status" value="1"/>
</dbReference>
<dbReference type="AlphaFoldDB" id="A0AAW5HSZ2"/>
<feature type="binding site" evidence="2">
    <location>
        <position position="160"/>
    </location>
    <ligand>
        <name>CoA</name>
        <dbReference type="ChEBI" id="CHEBI:57287"/>
    </ligand>
</feature>
<dbReference type="PRINTS" id="PR01399">
    <property type="entry name" value="ENTSNTHTASED"/>
</dbReference>
<comment type="cofactor">
    <cofactor evidence="3">
        <name>Mg(2+)</name>
        <dbReference type="ChEBI" id="CHEBI:18420"/>
    </cofactor>
</comment>
<feature type="binding site" evidence="2">
    <location>
        <position position="53"/>
    </location>
    <ligand>
        <name>CoA</name>
        <dbReference type="ChEBI" id="CHEBI:57287"/>
    </ligand>
</feature>
<feature type="binding site" evidence="3">
    <location>
        <position position="113"/>
    </location>
    <ligand>
        <name>Mg(2+)</name>
        <dbReference type="ChEBI" id="CHEBI:18420"/>
    </ligand>
</feature>
<keyword evidence="3" id="KW-0479">Metal-binding</keyword>
<dbReference type="GO" id="GO:0005886">
    <property type="term" value="C:plasma membrane"/>
    <property type="evidence" value="ECO:0007669"/>
    <property type="project" value="TreeGrafter"/>
</dbReference>
<evidence type="ECO:0000259" key="4">
    <source>
        <dbReference type="Pfam" id="PF01648"/>
    </source>
</evidence>
<dbReference type="GO" id="GO:0008897">
    <property type="term" value="F:holo-[acyl-carrier-protein] synthase activity"/>
    <property type="evidence" value="ECO:0007669"/>
    <property type="project" value="InterPro"/>
</dbReference>
<dbReference type="Pfam" id="PF17837">
    <property type="entry name" value="4PPT_N"/>
    <property type="match status" value="1"/>
</dbReference>
<gene>
    <name evidence="6" type="ORF">JMN37_00765</name>
</gene>
<comment type="caution">
    <text evidence="6">The sequence shown here is derived from an EMBL/GenBank/DDBJ whole genome shotgun (WGS) entry which is preliminary data.</text>
</comment>
<protein>
    <submittedName>
        <fullName evidence="6">4'-phosphopantetheinyl transferase superfamily protein</fullName>
    </submittedName>
</protein>